<dbReference type="AlphaFoldDB" id="J3L249"/>
<keyword evidence="2" id="KW-1185">Reference proteome</keyword>
<proteinExistence type="predicted"/>
<protein>
    <submittedName>
        <fullName evidence="1">Uncharacterized protein</fullName>
    </submittedName>
</protein>
<accession>J3L249</accession>
<dbReference type="EnsemblPlants" id="OB01G33050.1">
    <property type="protein sequence ID" value="OB01G33050.1"/>
    <property type="gene ID" value="OB01G33050"/>
</dbReference>
<name>J3L249_ORYBR</name>
<dbReference type="Proteomes" id="UP000006038">
    <property type="component" value="Chromosome 1"/>
</dbReference>
<sequence>MGKGKNERHSFTSTHITVTNFGNLVTGHASMRKRQERVQRAPTLLGDHTVVAGEHHVL</sequence>
<reference evidence="1" key="2">
    <citation type="submission" date="2013-04" db="UniProtKB">
        <authorList>
            <consortium name="EnsemblPlants"/>
        </authorList>
    </citation>
    <scope>IDENTIFICATION</scope>
</reference>
<dbReference type="HOGENOM" id="CLU_2985159_0_0_1"/>
<organism evidence="1">
    <name type="scientific">Oryza brachyantha</name>
    <name type="common">malo sina</name>
    <dbReference type="NCBI Taxonomy" id="4533"/>
    <lineage>
        <taxon>Eukaryota</taxon>
        <taxon>Viridiplantae</taxon>
        <taxon>Streptophyta</taxon>
        <taxon>Embryophyta</taxon>
        <taxon>Tracheophyta</taxon>
        <taxon>Spermatophyta</taxon>
        <taxon>Magnoliopsida</taxon>
        <taxon>Liliopsida</taxon>
        <taxon>Poales</taxon>
        <taxon>Poaceae</taxon>
        <taxon>BOP clade</taxon>
        <taxon>Oryzoideae</taxon>
        <taxon>Oryzeae</taxon>
        <taxon>Oryzinae</taxon>
        <taxon>Oryza</taxon>
    </lineage>
</organism>
<reference evidence="1" key="1">
    <citation type="journal article" date="2013" name="Nat. Commun.">
        <title>Whole-genome sequencing of Oryza brachyantha reveals mechanisms underlying Oryza genome evolution.</title>
        <authorList>
            <person name="Chen J."/>
            <person name="Huang Q."/>
            <person name="Gao D."/>
            <person name="Wang J."/>
            <person name="Lang Y."/>
            <person name="Liu T."/>
            <person name="Li B."/>
            <person name="Bai Z."/>
            <person name="Luis Goicoechea J."/>
            <person name="Liang C."/>
            <person name="Chen C."/>
            <person name="Zhang W."/>
            <person name="Sun S."/>
            <person name="Liao Y."/>
            <person name="Zhang X."/>
            <person name="Yang L."/>
            <person name="Song C."/>
            <person name="Wang M."/>
            <person name="Shi J."/>
            <person name="Liu G."/>
            <person name="Liu J."/>
            <person name="Zhou H."/>
            <person name="Zhou W."/>
            <person name="Yu Q."/>
            <person name="An N."/>
            <person name="Chen Y."/>
            <person name="Cai Q."/>
            <person name="Wang B."/>
            <person name="Liu B."/>
            <person name="Min J."/>
            <person name="Huang Y."/>
            <person name="Wu H."/>
            <person name="Li Z."/>
            <person name="Zhang Y."/>
            <person name="Yin Y."/>
            <person name="Song W."/>
            <person name="Jiang J."/>
            <person name="Jackson S.A."/>
            <person name="Wing R.A."/>
            <person name="Wang J."/>
            <person name="Chen M."/>
        </authorList>
    </citation>
    <scope>NUCLEOTIDE SEQUENCE [LARGE SCALE GENOMIC DNA]</scope>
    <source>
        <strain evidence="1">cv. IRGC 101232</strain>
    </source>
</reference>
<dbReference type="Gramene" id="OB01G33050.1">
    <property type="protein sequence ID" value="OB01G33050.1"/>
    <property type="gene ID" value="OB01G33050"/>
</dbReference>
<evidence type="ECO:0000313" key="2">
    <source>
        <dbReference type="Proteomes" id="UP000006038"/>
    </source>
</evidence>
<evidence type="ECO:0000313" key="1">
    <source>
        <dbReference type="EnsemblPlants" id="OB01G33050.1"/>
    </source>
</evidence>